<accession>A0AA42J143</accession>
<reference evidence="9" key="1">
    <citation type="journal article" date="2023" name="Int. J. Syst. Evol. Microbiol.">
        <title>&lt;i&gt;Holtiella tumoricola&lt;/i&gt; gen. nov. sp. nov., isolated from a human clinical sample.</title>
        <authorList>
            <person name="Allen-Vercoe E."/>
            <person name="Daigneault M.C."/>
            <person name="Vancuren S.J."/>
            <person name="Cochrane K."/>
            <person name="O'Neal L.L."/>
            <person name="Sankaranarayanan K."/>
            <person name="Lawson P.A."/>
        </authorList>
    </citation>
    <scope>NUCLEOTIDE SEQUENCE</scope>
    <source>
        <strain evidence="9">CC70A</strain>
    </source>
</reference>
<dbReference type="PANTHER" id="PTHR43744">
    <property type="entry name" value="ABC TRANSPORTER PERMEASE PROTEIN MG189-RELATED-RELATED"/>
    <property type="match status" value="1"/>
</dbReference>
<evidence type="ECO:0000256" key="7">
    <source>
        <dbReference type="RuleBase" id="RU363032"/>
    </source>
</evidence>
<comment type="subcellular location">
    <subcellularLocation>
        <location evidence="1 7">Cell membrane</location>
        <topology evidence="1 7">Multi-pass membrane protein</topology>
    </subcellularLocation>
</comment>
<evidence type="ECO:0000256" key="4">
    <source>
        <dbReference type="ARBA" id="ARBA00022692"/>
    </source>
</evidence>
<evidence type="ECO:0000256" key="6">
    <source>
        <dbReference type="ARBA" id="ARBA00023136"/>
    </source>
</evidence>
<keyword evidence="3" id="KW-1003">Cell membrane</keyword>
<dbReference type="CDD" id="cd06261">
    <property type="entry name" value="TM_PBP2"/>
    <property type="match status" value="1"/>
</dbReference>
<feature type="domain" description="ABC transmembrane type-1" evidence="8">
    <location>
        <begin position="245"/>
        <end position="436"/>
    </location>
</feature>
<feature type="transmembrane region" description="Helical" evidence="7">
    <location>
        <begin position="314"/>
        <end position="332"/>
    </location>
</feature>
<proteinExistence type="inferred from homology"/>
<dbReference type="Pfam" id="PF00528">
    <property type="entry name" value="BPD_transp_1"/>
    <property type="match status" value="1"/>
</dbReference>
<dbReference type="Proteomes" id="UP001169242">
    <property type="component" value="Unassembled WGS sequence"/>
</dbReference>
<dbReference type="GO" id="GO:0005886">
    <property type="term" value="C:plasma membrane"/>
    <property type="evidence" value="ECO:0007669"/>
    <property type="project" value="UniProtKB-SubCell"/>
</dbReference>
<evidence type="ECO:0000256" key="1">
    <source>
        <dbReference type="ARBA" id="ARBA00004651"/>
    </source>
</evidence>
<dbReference type="AlphaFoldDB" id="A0AA42J143"/>
<dbReference type="Gene3D" id="1.10.3720.10">
    <property type="entry name" value="MetI-like"/>
    <property type="match status" value="1"/>
</dbReference>
<dbReference type="EMBL" id="JAQIFT010000040">
    <property type="protein sequence ID" value="MDA3731821.1"/>
    <property type="molecule type" value="Genomic_DNA"/>
</dbReference>
<evidence type="ECO:0000256" key="3">
    <source>
        <dbReference type="ARBA" id="ARBA00022475"/>
    </source>
</evidence>
<dbReference type="PANTHER" id="PTHR43744:SF12">
    <property type="entry name" value="ABC TRANSPORTER PERMEASE PROTEIN MG189-RELATED"/>
    <property type="match status" value="1"/>
</dbReference>
<feature type="transmembrane region" description="Helical" evidence="7">
    <location>
        <begin position="282"/>
        <end position="302"/>
    </location>
</feature>
<dbReference type="PROSITE" id="PS50928">
    <property type="entry name" value="ABC_TM1"/>
    <property type="match status" value="1"/>
</dbReference>
<comment type="caution">
    <text evidence="9">The sequence shown here is derived from an EMBL/GenBank/DDBJ whole genome shotgun (WGS) entry which is preliminary data.</text>
</comment>
<dbReference type="InterPro" id="IPR035906">
    <property type="entry name" value="MetI-like_sf"/>
</dbReference>
<feature type="transmembrane region" description="Helical" evidence="7">
    <location>
        <begin position="20"/>
        <end position="39"/>
    </location>
</feature>
<keyword evidence="5 7" id="KW-1133">Transmembrane helix</keyword>
<keyword evidence="2 7" id="KW-0813">Transport</keyword>
<evidence type="ECO:0000256" key="2">
    <source>
        <dbReference type="ARBA" id="ARBA00022448"/>
    </source>
</evidence>
<organism evidence="9 10">
    <name type="scientific">Holtiella tumoricola</name>
    <dbReference type="NCBI Taxonomy" id="3018743"/>
    <lineage>
        <taxon>Bacteria</taxon>
        <taxon>Bacillati</taxon>
        <taxon>Bacillota</taxon>
        <taxon>Clostridia</taxon>
        <taxon>Lachnospirales</taxon>
        <taxon>Cellulosilyticaceae</taxon>
        <taxon>Holtiella</taxon>
    </lineage>
</organism>
<comment type="similarity">
    <text evidence="7">Belongs to the binding-protein-dependent transport system permease family.</text>
</comment>
<protein>
    <submittedName>
        <fullName evidence="9">Carbohydrate ABC transporter permease</fullName>
    </submittedName>
</protein>
<keyword evidence="10" id="KW-1185">Reference proteome</keyword>
<keyword evidence="6 7" id="KW-0472">Membrane</keyword>
<evidence type="ECO:0000256" key="5">
    <source>
        <dbReference type="ARBA" id="ARBA00022989"/>
    </source>
</evidence>
<sequence length="451" mass="51395">MKKRINNKIKATAEERSLKIGAFIISALFVCVMLYPFFFTIGNSMKDSKKIYDIPPKILPEMAKSIVIELDYTAHDGKAPEEIEEMLIEDTVMAMFGVADDLSKESVYEYKVYAKMNDKTIFTSRVHQSLIQLERDYGVYAGAVAKQKVLLAKERHKQVIQNIGYDFDLEGLSHELDLEGYENTYNEQITEILTEDFELNGTYITSGVKDNVWLLLETFKYYIKMPQYIYGDNPLVSQYGFGVFVMNTCIVIGFAILSQVFLCSICAFVISTMLGKKAAKYMIFFFMGAMMIPFASIMTPLVLMFRDMGAYDNYWALLLPFLYPTGFFVYLYKGFFDKIPSSYFEAAKIDGASNIFLYFKICMPLSKPIISLIALQTFLGNWNDFFWAWLVTEDQKLWTLNVALYNISNNNGTKQNSILGLAIITITPVILLSILFSKQLKQSVIASGVKG</sequence>
<keyword evidence="4 7" id="KW-0812">Transmembrane</keyword>
<evidence type="ECO:0000313" key="9">
    <source>
        <dbReference type="EMBL" id="MDA3731821.1"/>
    </source>
</evidence>
<dbReference type="InterPro" id="IPR000515">
    <property type="entry name" value="MetI-like"/>
</dbReference>
<evidence type="ECO:0000313" key="10">
    <source>
        <dbReference type="Proteomes" id="UP001169242"/>
    </source>
</evidence>
<dbReference type="SUPFAM" id="SSF161098">
    <property type="entry name" value="MetI-like"/>
    <property type="match status" value="1"/>
</dbReference>
<gene>
    <name evidence="9" type="ORF">PBV87_10060</name>
</gene>
<dbReference type="GO" id="GO:0055085">
    <property type="term" value="P:transmembrane transport"/>
    <property type="evidence" value="ECO:0007669"/>
    <property type="project" value="InterPro"/>
</dbReference>
<dbReference type="RefSeq" id="WP_271012145.1">
    <property type="nucleotide sequence ID" value="NZ_JAQIFT010000040.1"/>
</dbReference>
<name>A0AA42J143_9FIRM</name>
<evidence type="ECO:0000259" key="8">
    <source>
        <dbReference type="PROSITE" id="PS50928"/>
    </source>
</evidence>
<feature type="transmembrane region" description="Helical" evidence="7">
    <location>
        <begin position="239"/>
        <end position="270"/>
    </location>
</feature>
<feature type="transmembrane region" description="Helical" evidence="7">
    <location>
        <begin position="418"/>
        <end position="436"/>
    </location>
</feature>